<gene>
    <name evidence="3" type="primary">ybbN</name>
    <name evidence="3" type="ORF">NCTC12967_01377</name>
</gene>
<name>A0A448MY87_9ACTN</name>
<protein>
    <submittedName>
        <fullName evidence="3">Thioredoxin</fullName>
    </submittedName>
</protein>
<feature type="domain" description="Thioredoxin" evidence="2">
    <location>
        <begin position="54"/>
        <end position="153"/>
    </location>
</feature>
<dbReference type="InterPro" id="IPR011990">
    <property type="entry name" value="TPR-like_helical_dom_sf"/>
</dbReference>
<evidence type="ECO:0000313" key="4">
    <source>
        <dbReference type="Proteomes" id="UP000273044"/>
    </source>
</evidence>
<organism evidence="3 4">
    <name type="scientific">Arachnia propionica</name>
    <dbReference type="NCBI Taxonomy" id="1750"/>
    <lineage>
        <taxon>Bacteria</taxon>
        <taxon>Bacillati</taxon>
        <taxon>Actinomycetota</taxon>
        <taxon>Actinomycetes</taxon>
        <taxon>Propionibacteriales</taxon>
        <taxon>Propionibacteriaceae</taxon>
        <taxon>Arachnia</taxon>
    </lineage>
</organism>
<dbReference type="PANTHER" id="PTHR43601:SF3">
    <property type="entry name" value="THIOREDOXIN, MITOCHONDRIAL"/>
    <property type="match status" value="1"/>
</dbReference>
<dbReference type="GO" id="GO:0006950">
    <property type="term" value="P:response to stress"/>
    <property type="evidence" value="ECO:0007669"/>
    <property type="project" value="UniProtKB-ARBA"/>
</dbReference>
<reference evidence="3 4" key="1">
    <citation type="submission" date="2018-12" db="EMBL/GenBank/DDBJ databases">
        <authorList>
            <consortium name="Pathogen Informatics"/>
        </authorList>
    </citation>
    <scope>NUCLEOTIDE SEQUENCE [LARGE SCALE GENOMIC DNA]</scope>
    <source>
        <strain evidence="3 4">NCTC12967</strain>
    </source>
</reference>
<dbReference type="Pfam" id="PF00085">
    <property type="entry name" value="Thioredoxin"/>
    <property type="match status" value="1"/>
</dbReference>
<evidence type="ECO:0000256" key="1">
    <source>
        <dbReference type="SAM" id="MobiDB-lite"/>
    </source>
</evidence>
<sequence>MHPSFHFRLWELTPPAKIDDMTNPNFTRPGAVDLSALSAAQPVAGAAGGGYVTDITEAGFQDLVGRSMQHPVIVEFHSPRDTGGAAVSADLAALVNAAEGRFLLARVNVDAEQRLAQALGVTAVPMVVAIIGGQVAPLFQGTRDRADISAVLDQVSQLAVANGMTGRAQPTGSAAPERAAEPATDPRFEKADAALAAGDFARAVAEFDILLAATPGDPEATAGRAQAALLERSASFDGAAVVKAAAERPNDVAAQLDAADLEVIQGEYAPAFDRLLGLATEVGPDERETIRVRLLELFEVAGRTSSEVLRARRRLTTVLF</sequence>
<dbReference type="Pfam" id="PF14561">
    <property type="entry name" value="TPR_20"/>
    <property type="match status" value="1"/>
</dbReference>
<feature type="region of interest" description="Disordered" evidence="1">
    <location>
        <begin position="165"/>
        <end position="186"/>
    </location>
</feature>
<dbReference type="SUPFAM" id="SSF52833">
    <property type="entry name" value="Thioredoxin-like"/>
    <property type="match status" value="1"/>
</dbReference>
<accession>A0A448MY87</accession>
<dbReference type="InterPro" id="IPR013766">
    <property type="entry name" value="Thioredoxin_domain"/>
</dbReference>
<dbReference type="CDD" id="cd02956">
    <property type="entry name" value="ybbN"/>
    <property type="match status" value="1"/>
</dbReference>
<dbReference type="PANTHER" id="PTHR43601">
    <property type="entry name" value="THIOREDOXIN, MITOCHONDRIAL"/>
    <property type="match status" value="1"/>
</dbReference>
<dbReference type="EMBL" id="LR134406">
    <property type="protein sequence ID" value="VEH70092.1"/>
    <property type="molecule type" value="Genomic_DNA"/>
</dbReference>
<dbReference type="InterPro" id="IPR036249">
    <property type="entry name" value="Thioredoxin-like_sf"/>
</dbReference>
<keyword evidence="4" id="KW-1185">Reference proteome</keyword>
<proteinExistence type="predicted"/>
<dbReference type="GO" id="GO:0045454">
    <property type="term" value="P:cell redox homeostasis"/>
    <property type="evidence" value="ECO:0007669"/>
    <property type="project" value="TreeGrafter"/>
</dbReference>
<dbReference type="Gene3D" id="1.25.40.10">
    <property type="entry name" value="Tetratricopeptide repeat domain"/>
    <property type="match status" value="1"/>
</dbReference>
<dbReference type="Proteomes" id="UP000273044">
    <property type="component" value="Chromosome"/>
</dbReference>
<evidence type="ECO:0000259" key="2">
    <source>
        <dbReference type="Pfam" id="PF00085"/>
    </source>
</evidence>
<evidence type="ECO:0000313" key="3">
    <source>
        <dbReference type="EMBL" id="VEH70092.1"/>
    </source>
</evidence>
<dbReference type="AlphaFoldDB" id="A0A448MY87"/>
<dbReference type="Gene3D" id="3.40.30.10">
    <property type="entry name" value="Glutaredoxin"/>
    <property type="match status" value="1"/>
</dbReference>